<dbReference type="Proteomes" id="UP001153069">
    <property type="component" value="Unassembled WGS sequence"/>
</dbReference>
<comment type="caution">
    <text evidence="3">The sequence shown here is derived from an EMBL/GenBank/DDBJ whole genome shotgun (WGS) entry which is preliminary data.</text>
</comment>
<proteinExistence type="predicted"/>
<feature type="compositionally biased region" description="Basic and acidic residues" evidence="1">
    <location>
        <begin position="392"/>
        <end position="401"/>
    </location>
</feature>
<dbReference type="Gene3D" id="2.100.10.30">
    <property type="entry name" value="Jacalin-like lectin domain"/>
    <property type="match status" value="2"/>
</dbReference>
<feature type="domain" description="Jacalin-type lectin" evidence="2">
    <location>
        <begin position="198"/>
        <end position="372"/>
    </location>
</feature>
<gene>
    <name evidence="3" type="ORF">SEMRO_45_G027010.1</name>
</gene>
<evidence type="ECO:0000256" key="1">
    <source>
        <dbReference type="SAM" id="MobiDB-lite"/>
    </source>
</evidence>
<dbReference type="PANTHER" id="PTHR47293:SF66">
    <property type="entry name" value="JACALIN-RELATED LECTIN 11-RELATED"/>
    <property type="match status" value="1"/>
</dbReference>
<feature type="domain" description="Jacalin-type lectin" evidence="2">
    <location>
        <begin position="15"/>
        <end position="175"/>
    </location>
</feature>
<dbReference type="AlphaFoldDB" id="A0A9N8DBJ4"/>
<dbReference type="PROSITE" id="PS51752">
    <property type="entry name" value="JACALIN_LECTIN"/>
    <property type="match status" value="2"/>
</dbReference>
<dbReference type="InterPro" id="IPR001229">
    <property type="entry name" value="Jacalin-like_lectin_dom"/>
</dbReference>
<dbReference type="SUPFAM" id="SSF51101">
    <property type="entry name" value="Mannose-binding lectins"/>
    <property type="match status" value="2"/>
</dbReference>
<dbReference type="Pfam" id="PF01419">
    <property type="entry name" value="Jacalin"/>
    <property type="match status" value="2"/>
</dbReference>
<organism evidence="3 4">
    <name type="scientific">Seminavis robusta</name>
    <dbReference type="NCBI Taxonomy" id="568900"/>
    <lineage>
        <taxon>Eukaryota</taxon>
        <taxon>Sar</taxon>
        <taxon>Stramenopiles</taxon>
        <taxon>Ochrophyta</taxon>
        <taxon>Bacillariophyta</taxon>
        <taxon>Bacillariophyceae</taxon>
        <taxon>Bacillariophycidae</taxon>
        <taxon>Naviculales</taxon>
        <taxon>Naviculaceae</taxon>
        <taxon>Seminavis</taxon>
    </lineage>
</organism>
<sequence length="401" mass="43647">MAMDQKEEPTTKLSLAKIPGVGGNGGRPFDSGCNPTGVWQVHVECGPIFSYVLQNGKYYTSTVKRIFLRFHKTCSNRGDAIYYHWYPAGLNVGTKKYFFNVNDGDSIVKTVVWSDGFLVNAIQFYTEKGIVSPMYGLPRPESLESEFKGPQGSQLVGIHGRYGAAIDKLGFSFAKVNERPHAAIMASPCLPEGMKWNINKIAAVGGCGGRPFDSGCNPSNVKKVHIEIGSMMTNFQKDAKYPCTIKRIYLEFDDYPGACDNTDVAFHGCSVRGQWEKEEHTFEVNPDDGITKIVVWSDGTRVTAVQLHTLRGFVSPMYGMYLPGLEATEFEGGMPLPGSEATEFEGGPSSRLAGIHGRFGTAVDQLGFSFATATKIASDAPSGDESTCSTDESDHVSELSS</sequence>
<dbReference type="InterPro" id="IPR036404">
    <property type="entry name" value="Jacalin-like_lectin_dom_sf"/>
</dbReference>
<dbReference type="SMART" id="SM00915">
    <property type="entry name" value="Jacalin"/>
    <property type="match status" value="2"/>
</dbReference>
<feature type="region of interest" description="Disordered" evidence="1">
    <location>
        <begin position="378"/>
        <end position="401"/>
    </location>
</feature>
<name>A0A9N8DBJ4_9STRA</name>
<dbReference type="EMBL" id="CAICTM010000045">
    <property type="protein sequence ID" value="CAB9498780.1"/>
    <property type="molecule type" value="Genomic_DNA"/>
</dbReference>
<protein>
    <submittedName>
        <fullName evidence="3">Jacalin-related lectin</fullName>
    </submittedName>
</protein>
<dbReference type="OrthoDB" id="53069at2759"/>
<reference evidence="3" key="1">
    <citation type="submission" date="2020-06" db="EMBL/GenBank/DDBJ databases">
        <authorList>
            <consortium name="Plant Systems Biology data submission"/>
        </authorList>
    </citation>
    <scope>NUCLEOTIDE SEQUENCE</scope>
    <source>
        <strain evidence="3">D6</strain>
    </source>
</reference>
<dbReference type="PANTHER" id="PTHR47293">
    <property type="entry name" value="JACALIN-RELATED LECTIN 3"/>
    <property type="match status" value="1"/>
</dbReference>
<evidence type="ECO:0000313" key="4">
    <source>
        <dbReference type="Proteomes" id="UP001153069"/>
    </source>
</evidence>
<keyword evidence="4" id="KW-1185">Reference proteome</keyword>
<accession>A0A9N8DBJ4</accession>
<evidence type="ECO:0000313" key="3">
    <source>
        <dbReference type="EMBL" id="CAB9498780.1"/>
    </source>
</evidence>
<evidence type="ECO:0000259" key="2">
    <source>
        <dbReference type="PROSITE" id="PS51752"/>
    </source>
</evidence>